<comment type="similarity">
    <text evidence="11">Belongs to the UlaA family.</text>
</comment>
<dbReference type="Proteomes" id="UP001139207">
    <property type="component" value="Unassembled WGS sequence"/>
</dbReference>
<evidence type="ECO:0000313" key="16">
    <source>
        <dbReference type="Proteomes" id="UP001139207"/>
    </source>
</evidence>
<organism evidence="15 16">
    <name type="scientific">Corynebacterium kalidii</name>
    <dbReference type="NCBI Taxonomy" id="2931982"/>
    <lineage>
        <taxon>Bacteria</taxon>
        <taxon>Bacillati</taxon>
        <taxon>Actinomycetota</taxon>
        <taxon>Actinomycetes</taxon>
        <taxon>Mycobacteriales</taxon>
        <taxon>Corynebacteriaceae</taxon>
        <taxon>Corynebacterium</taxon>
    </lineage>
</organism>
<dbReference type="AlphaFoldDB" id="A0A9X1WJ66"/>
<dbReference type="GO" id="GO:0005886">
    <property type="term" value="C:plasma membrane"/>
    <property type="evidence" value="ECO:0007669"/>
    <property type="project" value="UniProtKB-SubCell"/>
</dbReference>
<keyword evidence="16" id="KW-1185">Reference proteome</keyword>
<evidence type="ECO:0000256" key="13">
    <source>
        <dbReference type="ARBA" id="ARBA00042859"/>
    </source>
</evidence>
<dbReference type="Pfam" id="PF03611">
    <property type="entry name" value="EIIC-GAT"/>
    <property type="match status" value="1"/>
</dbReference>
<evidence type="ECO:0000256" key="3">
    <source>
        <dbReference type="ARBA" id="ARBA00022448"/>
    </source>
</evidence>
<evidence type="ECO:0000256" key="8">
    <source>
        <dbReference type="ARBA" id="ARBA00022989"/>
    </source>
</evidence>
<evidence type="ECO:0000256" key="1">
    <source>
        <dbReference type="ARBA" id="ARBA00004651"/>
    </source>
</evidence>
<evidence type="ECO:0000256" key="12">
    <source>
        <dbReference type="ARBA" id="ARBA00039702"/>
    </source>
</evidence>
<dbReference type="InterPro" id="IPR051562">
    <property type="entry name" value="Ascorbate-PTS_EIIC"/>
</dbReference>
<evidence type="ECO:0000256" key="7">
    <source>
        <dbReference type="ARBA" id="ARBA00022692"/>
    </source>
</evidence>
<gene>
    <name evidence="15" type="ORF">MUN33_06605</name>
</gene>
<protein>
    <recommendedName>
        <fullName evidence="12">Ascorbate-specific PTS system EIIC component</fullName>
    </recommendedName>
    <alternativeName>
        <fullName evidence="13">Ascorbate-specific permease IIC component UlaA</fullName>
    </alternativeName>
</protein>
<keyword evidence="9 14" id="KW-0472">Membrane</keyword>
<name>A0A9X1WJ66_9CORY</name>
<evidence type="ECO:0000256" key="11">
    <source>
        <dbReference type="ARBA" id="ARBA00038218"/>
    </source>
</evidence>
<feature type="transmembrane region" description="Helical" evidence="14">
    <location>
        <begin position="29"/>
        <end position="49"/>
    </location>
</feature>
<evidence type="ECO:0000256" key="14">
    <source>
        <dbReference type="SAM" id="Phobius"/>
    </source>
</evidence>
<evidence type="ECO:0000256" key="5">
    <source>
        <dbReference type="ARBA" id="ARBA00022597"/>
    </source>
</evidence>
<dbReference type="GO" id="GO:0009401">
    <property type="term" value="P:phosphoenolpyruvate-dependent sugar phosphotransferase system"/>
    <property type="evidence" value="ECO:0007669"/>
    <property type="project" value="UniProtKB-KW"/>
</dbReference>
<evidence type="ECO:0000313" key="15">
    <source>
        <dbReference type="EMBL" id="MCJ7858385.1"/>
    </source>
</evidence>
<evidence type="ECO:0000256" key="4">
    <source>
        <dbReference type="ARBA" id="ARBA00022475"/>
    </source>
</evidence>
<sequence>MRVVLGEIVPAFKGISERLVKDAKPALDVPITFTFAPNAVLIGFLSSFVRGLLGMGIMAMAGTTIVVPGVIAHFMTGGASGVIGNGVGGRRGAVLGAFVNGLAITFLPL</sequence>
<evidence type="ECO:0000256" key="10">
    <source>
        <dbReference type="ARBA" id="ARBA00037387"/>
    </source>
</evidence>
<comment type="subcellular location">
    <subcellularLocation>
        <location evidence="1">Cell membrane</location>
        <topology evidence="1">Multi-pass membrane protein</topology>
    </subcellularLocation>
</comment>
<comment type="function">
    <text evidence="10">The phosphoenolpyruvate-dependent sugar phosphotransferase system (sugar PTS), a major carbohydrate active transport system, catalyzes the phosphorylation of incoming sugar substrates concomitantly with their translocation across the cell membrane. The enzyme II UlaABC PTS system is involved in ascorbate transport.</text>
</comment>
<dbReference type="PANTHER" id="PTHR33843:SF4">
    <property type="entry name" value="ASCORBATE-SPECIFIC PTS SYSTEM EIIC COMPONENT"/>
    <property type="match status" value="1"/>
</dbReference>
<keyword evidence="5" id="KW-0762">Sugar transport</keyword>
<proteinExistence type="inferred from homology"/>
<reference evidence="15" key="1">
    <citation type="submission" date="2022-04" db="EMBL/GenBank/DDBJ databases">
        <title>Corynebacterium kalidii LD5P10.</title>
        <authorList>
            <person name="Sun J.Q."/>
        </authorList>
    </citation>
    <scope>NUCLEOTIDE SEQUENCE</scope>
    <source>
        <strain evidence="15">LD5P10</strain>
    </source>
</reference>
<evidence type="ECO:0000256" key="2">
    <source>
        <dbReference type="ARBA" id="ARBA00011738"/>
    </source>
</evidence>
<accession>A0A9X1WJ66</accession>
<keyword evidence="4" id="KW-1003">Cell membrane</keyword>
<keyword evidence="7 14" id="KW-0812">Transmembrane</keyword>
<comment type="caution">
    <text evidence="15">The sequence shown here is derived from an EMBL/GenBank/DDBJ whole genome shotgun (WGS) entry which is preliminary data.</text>
</comment>
<dbReference type="PANTHER" id="PTHR33843">
    <property type="entry name" value="ASCORBATE-SPECIFIC PTS SYSTEM EIIC COMPONENT"/>
    <property type="match status" value="1"/>
</dbReference>
<dbReference type="InterPro" id="IPR004703">
    <property type="entry name" value="PTS_sugar-sp_permease"/>
</dbReference>
<evidence type="ECO:0000256" key="6">
    <source>
        <dbReference type="ARBA" id="ARBA00022683"/>
    </source>
</evidence>
<feature type="transmembrane region" description="Helical" evidence="14">
    <location>
        <begin position="56"/>
        <end position="76"/>
    </location>
</feature>
<keyword evidence="6" id="KW-0598">Phosphotransferase system</keyword>
<evidence type="ECO:0000256" key="9">
    <source>
        <dbReference type="ARBA" id="ARBA00023136"/>
    </source>
</evidence>
<keyword evidence="3" id="KW-0813">Transport</keyword>
<dbReference type="EMBL" id="JALIEA010000012">
    <property type="protein sequence ID" value="MCJ7858385.1"/>
    <property type="molecule type" value="Genomic_DNA"/>
</dbReference>
<keyword evidence="8 14" id="KW-1133">Transmembrane helix</keyword>
<comment type="subunit">
    <text evidence="2">Homodimer.</text>
</comment>